<feature type="domain" description="CN hydrolase" evidence="2">
    <location>
        <begin position="1"/>
        <end position="238"/>
    </location>
</feature>
<keyword evidence="1 3" id="KW-0378">Hydrolase</keyword>
<dbReference type="AlphaFoldDB" id="B0VHM6"/>
<dbReference type="RefSeq" id="WP_015424699.1">
    <property type="nucleotide sequence ID" value="NC_020449.1"/>
</dbReference>
<dbReference type="SUPFAM" id="SSF56317">
    <property type="entry name" value="Carbon-nitrogen hydrolase"/>
    <property type="match status" value="1"/>
</dbReference>
<dbReference type="CDD" id="cd07577">
    <property type="entry name" value="Ph0642_like"/>
    <property type="match status" value="1"/>
</dbReference>
<evidence type="ECO:0000259" key="2">
    <source>
        <dbReference type="PROSITE" id="PS50263"/>
    </source>
</evidence>
<sequence length="263" mass="29857">MKVSLLQFEPRLLDKEYNLKKMKQLLIGLKTDLVVLPELCNSGYVFANKEEVFSVAEEAGKGETYFVLNDIANSINCNIVYGYPELDGNNLFNSCMLIMPDGRFYNYRKTHLFNREKLFFSPGDTGFQVFTILNGVKIGMMICFDWQFPEAARTLALLGAQIICHPANLVLPWCQQAMKTRCLENRVFAVTANRIGTEINAGEIFNFTGQSQILNTRGEVLSSLSVSEEGTITVEINPEEANDKTVTERNDAFKDRRPEFYKL</sequence>
<reference evidence="3 4" key="1">
    <citation type="journal article" date="2008" name="J. Bacteriol.">
        <title>'Candidatus Cloacamonas acidaminovorans': genome sequence reconstruction provides a first glimpse of a new bacterial division.</title>
        <authorList>
            <person name="Pelletier E."/>
            <person name="Kreimeyer A."/>
            <person name="Bocs S."/>
            <person name="Rouy Z."/>
            <person name="Gyapay G."/>
            <person name="Chouari R."/>
            <person name="Riviere D."/>
            <person name="Ganesan A."/>
            <person name="Daegelen P."/>
            <person name="Sghir A."/>
            <person name="Cohen G.N."/>
            <person name="Medigue C."/>
            <person name="Weissenbach J."/>
            <person name="Le Paslier D."/>
        </authorList>
    </citation>
    <scope>NUCLEOTIDE SEQUENCE [LARGE SCALE GENOMIC DNA]</scope>
    <source>
        <strain evidence="4">Evry</strain>
    </source>
</reference>
<keyword evidence="4" id="KW-1185">Reference proteome</keyword>
<dbReference type="PANTHER" id="PTHR43674">
    <property type="entry name" value="NITRILASE C965.09-RELATED"/>
    <property type="match status" value="1"/>
</dbReference>
<dbReference type="Gene3D" id="3.60.110.10">
    <property type="entry name" value="Carbon-nitrogen hydrolase"/>
    <property type="match status" value="1"/>
</dbReference>
<dbReference type="InterPro" id="IPR050345">
    <property type="entry name" value="Aliph_Amidase/BUP"/>
</dbReference>
<dbReference type="InterPro" id="IPR003010">
    <property type="entry name" value="C-N_Hydrolase"/>
</dbReference>
<dbReference type="Proteomes" id="UP000002019">
    <property type="component" value="Chromosome"/>
</dbReference>
<dbReference type="OrthoDB" id="2826359at2"/>
<accession>B0VHM6</accession>
<dbReference type="HOGENOM" id="CLU_030130_3_1_0"/>
<proteinExistence type="predicted"/>
<organism evidence="3 4">
    <name type="scientific">Cloacimonas acidaminovorans (strain Evry)</name>
    <dbReference type="NCBI Taxonomy" id="459349"/>
    <lineage>
        <taxon>Bacteria</taxon>
        <taxon>Pseudomonadati</taxon>
        <taxon>Candidatus Cloacimonadota</taxon>
        <taxon>Candidatus Cloacimonadia</taxon>
        <taxon>Candidatus Cloacimonadales</taxon>
        <taxon>Candidatus Cloacimonadaceae</taxon>
        <taxon>Candidatus Cloacimonas</taxon>
    </lineage>
</organism>
<protein>
    <submittedName>
        <fullName evidence="3">Beta-ureidopropionase (Beta-alanine synthase) (N-carbamoyl-beta-alanine amidohydrolase) (PydC)</fullName>
        <ecNumber evidence="3">3.5.1.6</ecNumber>
    </submittedName>
</protein>
<name>B0VHM6_CLOAI</name>
<dbReference type="Pfam" id="PF00795">
    <property type="entry name" value="CN_hydrolase"/>
    <property type="match status" value="1"/>
</dbReference>
<dbReference type="PROSITE" id="PS50263">
    <property type="entry name" value="CN_HYDROLASE"/>
    <property type="match status" value="1"/>
</dbReference>
<evidence type="ECO:0000256" key="1">
    <source>
        <dbReference type="ARBA" id="ARBA00022801"/>
    </source>
</evidence>
<gene>
    <name evidence="3" type="ordered locus">CLOAM0969</name>
</gene>
<dbReference type="eggNOG" id="COG0388">
    <property type="taxonomic scope" value="Bacteria"/>
</dbReference>
<dbReference type="EMBL" id="CU466930">
    <property type="protein sequence ID" value="CAO80841.1"/>
    <property type="molecule type" value="Genomic_DNA"/>
</dbReference>
<dbReference type="InterPro" id="IPR036526">
    <property type="entry name" value="C-N_Hydrolase_sf"/>
</dbReference>
<dbReference type="EC" id="3.5.1.6" evidence="3"/>
<evidence type="ECO:0000313" key="3">
    <source>
        <dbReference type="EMBL" id="CAO80841.1"/>
    </source>
</evidence>
<dbReference type="STRING" id="459349.CLOAM0969"/>
<dbReference type="KEGG" id="caci:CLOAM0969"/>
<dbReference type="PANTHER" id="PTHR43674:SF2">
    <property type="entry name" value="BETA-UREIDOPROPIONASE"/>
    <property type="match status" value="1"/>
</dbReference>
<dbReference type="GO" id="GO:0003837">
    <property type="term" value="F:beta-ureidopropionase activity"/>
    <property type="evidence" value="ECO:0007669"/>
    <property type="project" value="UniProtKB-EC"/>
</dbReference>
<evidence type="ECO:0000313" key="4">
    <source>
        <dbReference type="Proteomes" id="UP000002019"/>
    </source>
</evidence>